<evidence type="ECO:0000256" key="6">
    <source>
        <dbReference type="ARBA" id="ARBA00023163"/>
    </source>
</evidence>
<protein>
    <recommendedName>
        <fullName evidence="10">AP2/ERF domain-containing protein</fullName>
    </recommendedName>
</protein>
<feature type="region of interest" description="Disordered" evidence="9">
    <location>
        <begin position="369"/>
        <end position="396"/>
    </location>
</feature>
<dbReference type="Proteomes" id="UP001417504">
    <property type="component" value="Unassembled WGS sequence"/>
</dbReference>
<evidence type="ECO:0000256" key="1">
    <source>
        <dbReference type="ARBA" id="ARBA00004123"/>
    </source>
</evidence>
<dbReference type="FunFam" id="3.30.730.10:FF:000001">
    <property type="entry name" value="Ethylene-responsive transcription factor 2"/>
    <property type="match status" value="1"/>
</dbReference>
<dbReference type="GO" id="GO:0009873">
    <property type="term" value="P:ethylene-activated signaling pathway"/>
    <property type="evidence" value="ECO:0007669"/>
    <property type="project" value="UniProtKB-KW"/>
</dbReference>
<evidence type="ECO:0000313" key="12">
    <source>
        <dbReference type="Proteomes" id="UP001417504"/>
    </source>
</evidence>
<keyword evidence="4" id="KW-0238">DNA-binding</keyword>
<evidence type="ECO:0000256" key="3">
    <source>
        <dbReference type="ARBA" id="ARBA00023015"/>
    </source>
</evidence>
<accession>A0AAP0PTS2</accession>
<keyword evidence="3" id="KW-0805">Transcription regulation</keyword>
<evidence type="ECO:0000256" key="9">
    <source>
        <dbReference type="SAM" id="MobiDB-lite"/>
    </source>
</evidence>
<dbReference type="InterPro" id="IPR051758">
    <property type="entry name" value="ERF/AP2-like"/>
</dbReference>
<dbReference type="GO" id="GO:0003700">
    <property type="term" value="F:DNA-binding transcription factor activity"/>
    <property type="evidence" value="ECO:0007669"/>
    <property type="project" value="InterPro"/>
</dbReference>
<keyword evidence="2" id="KW-0936">Ethylene signaling pathway</keyword>
<dbReference type="GO" id="GO:0000976">
    <property type="term" value="F:transcription cis-regulatory region binding"/>
    <property type="evidence" value="ECO:0007669"/>
    <property type="project" value="UniProtKB-ARBA"/>
</dbReference>
<feature type="region of interest" description="Disordered" evidence="9">
    <location>
        <begin position="1"/>
        <end position="40"/>
    </location>
</feature>
<feature type="compositionally biased region" description="Polar residues" evidence="9">
    <location>
        <begin position="30"/>
        <end position="40"/>
    </location>
</feature>
<proteinExistence type="inferred from homology"/>
<keyword evidence="12" id="KW-1185">Reference proteome</keyword>
<dbReference type="EMBL" id="JBBNAE010000001">
    <property type="protein sequence ID" value="KAK9152696.1"/>
    <property type="molecule type" value="Genomic_DNA"/>
</dbReference>
<gene>
    <name evidence="11" type="ORF">Sjap_000176</name>
</gene>
<dbReference type="AlphaFoldDB" id="A0AAP0PTS2"/>
<dbReference type="SUPFAM" id="SSF54171">
    <property type="entry name" value="DNA-binding domain"/>
    <property type="match status" value="1"/>
</dbReference>
<dbReference type="CDD" id="cd00018">
    <property type="entry name" value="AP2"/>
    <property type="match status" value="1"/>
</dbReference>
<dbReference type="InterPro" id="IPR036955">
    <property type="entry name" value="AP2/ERF_dom_sf"/>
</dbReference>
<keyword evidence="5" id="KW-0010">Activator</keyword>
<dbReference type="PROSITE" id="PS51032">
    <property type="entry name" value="AP2_ERF"/>
    <property type="match status" value="1"/>
</dbReference>
<dbReference type="InterPro" id="IPR001471">
    <property type="entry name" value="AP2/ERF_dom"/>
</dbReference>
<dbReference type="PRINTS" id="PR00367">
    <property type="entry name" value="ETHRSPELEMNT"/>
</dbReference>
<evidence type="ECO:0000259" key="10">
    <source>
        <dbReference type="PROSITE" id="PS51032"/>
    </source>
</evidence>
<keyword evidence="7" id="KW-0539">Nucleus</keyword>
<reference evidence="11 12" key="1">
    <citation type="submission" date="2024-01" db="EMBL/GenBank/DDBJ databases">
        <title>Genome assemblies of Stephania.</title>
        <authorList>
            <person name="Yang L."/>
        </authorList>
    </citation>
    <scope>NUCLEOTIDE SEQUENCE [LARGE SCALE GENOMIC DNA]</scope>
    <source>
        <strain evidence="11">QJT</strain>
        <tissue evidence="11">Leaf</tissue>
    </source>
</reference>
<name>A0AAP0PTS2_9MAGN</name>
<feature type="domain" description="AP2/ERF" evidence="10">
    <location>
        <begin position="149"/>
        <end position="206"/>
    </location>
</feature>
<comment type="similarity">
    <text evidence="8">Belongs to the AP2/ERF transcription factor family. ERF subfamily.</text>
</comment>
<organism evidence="11 12">
    <name type="scientific">Stephania japonica</name>
    <dbReference type="NCBI Taxonomy" id="461633"/>
    <lineage>
        <taxon>Eukaryota</taxon>
        <taxon>Viridiplantae</taxon>
        <taxon>Streptophyta</taxon>
        <taxon>Embryophyta</taxon>
        <taxon>Tracheophyta</taxon>
        <taxon>Spermatophyta</taxon>
        <taxon>Magnoliopsida</taxon>
        <taxon>Ranunculales</taxon>
        <taxon>Menispermaceae</taxon>
        <taxon>Menispermoideae</taxon>
        <taxon>Cissampelideae</taxon>
        <taxon>Stephania</taxon>
    </lineage>
</organism>
<evidence type="ECO:0000256" key="8">
    <source>
        <dbReference type="ARBA" id="ARBA00024343"/>
    </source>
</evidence>
<comment type="subcellular location">
    <subcellularLocation>
        <location evidence="1">Nucleus</location>
    </subcellularLocation>
</comment>
<dbReference type="Pfam" id="PF00847">
    <property type="entry name" value="AP2"/>
    <property type="match status" value="1"/>
</dbReference>
<dbReference type="InterPro" id="IPR016177">
    <property type="entry name" value="DNA-bd_dom_sf"/>
</dbReference>
<evidence type="ECO:0000256" key="4">
    <source>
        <dbReference type="ARBA" id="ARBA00023125"/>
    </source>
</evidence>
<evidence type="ECO:0000313" key="11">
    <source>
        <dbReference type="EMBL" id="KAK9152696.1"/>
    </source>
</evidence>
<dbReference type="SMART" id="SM00380">
    <property type="entry name" value="AP2"/>
    <property type="match status" value="1"/>
</dbReference>
<dbReference type="PANTHER" id="PTHR31657">
    <property type="entry name" value="ETHYLENE-RESPONSIVE TRANSCRIPTION FACTOR ERF061"/>
    <property type="match status" value="1"/>
</dbReference>
<dbReference type="GO" id="GO:0005634">
    <property type="term" value="C:nucleus"/>
    <property type="evidence" value="ECO:0007669"/>
    <property type="project" value="UniProtKB-SubCell"/>
</dbReference>
<sequence length="396" mass="43737">MEGSEKQRSDKQREISSPRPLKKIDRHKSPSNPSCSTTHLNNCSVSIPPIRFPFAIDPSQSLQFNNNNQHQQMISFSGQQQQQPEPPLFGAAAPPLSPQQQQLLHYWSEALNLSPRGRMMMMSRLGQDSRAWFRGPLLGATPPLAATKLYRGVRQRHWGKWVAEIRLPRNRSRLWLGTFDTAEDAAMAYDREAFKLRGENARLNFPNMYLGRTNREESASAGPGLGSSSSSSPPTSHDTDTAPPPPLPEEIHQGPILGQVLEAQDMEISDQADQTDQTPPLLLQQSRLVVADDNVDPDKPDSMGSSIEVAASSEDGVAEASSEFVWGQMEEAWVNAIHAGWGPGSPVWDDLDATNNLLLQSNLSIPSSTTQLEFGAPDSHNPSGQAEDSYWKHPQH</sequence>
<feature type="region of interest" description="Disordered" evidence="9">
    <location>
        <begin position="216"/>
        <end position="252"/>
    </location>
</feature>
<evidence type="ECO:0000256" key="5">
    <source>
        <dbReference type="ARBA" id="ARBA00023159"/>
    </source>
</evidence>
<dbReference type="PANTHER" id="PTHR31657:SF19">
    <property type="entry name" value="ETHYLENE-RESPONSIVE TRANSCRIPTION FACTOR ERF053"/>
    <property type="match status" value="1"/>
</dbReference>
<feature type="compositionally biased region" description="Basic and acidic residues" evidence="9">
    <location>
        <begin position="1"/>
        <end position="16"/>
    </location>
</feature>
<evidence type="ECO:0000256" key="2">
    <source>
        <dbReference type="ARBA" id="ARBA00022745"/>
    </source>
</evidence>
<comment type="caution">
    <text evidence="11">The sequence shown here is derived from an EMBL/GenBank/DDBJ whole genome shotgun (WGS) entry which is preliminary data.</text>
</comment>
<dbReference type="Gene3D" id="3.30.730.10">
    <property type="entry name" value="AP2/ERF domain"/>
    <property type="match status" value="1"/>
</dbReference>
<feature type="compositionally biased region" description="Low complexity" evidence="9">
    <location>
        <begin position="219"/>
        <end position="236"/>
    </location>
</feature>
<evidence type="ECO:0000256" key="7">
    <source>
        <dbReference type="ARBA" id="ARBA00023242"/>
    </source>
</evidence>
<keyword evidence="6" id="KW-0804">Transcription</keyword>